<keyword evidence="2 7" id="KW-0378">Hydrolase</keyword>
<dbReference type="PROSITE" id="PS50263">
    <property type="entry name" value="CN_HYDROLASE"/>
    <property type="match status" value="1"/>
</dbReference>
<dbReference type="NCBIfam" id="NF007757">
    <property type="entry name" value="PRK10438.1"/>
    <property type="match status" value="1"/>
</dbReference>
<dbReference type="GO" id="GO:0050152">
    <property type="term" value="F:omega-amidase activity"/>
    <property type="evidence" value="ECO:0007669"/>
    <property type="project" value="UniProtKB-EC"/>
</dbReference>
<dbReference type="InterPro" id="IPR003010">
    <property type="entry name" value="C-N_Hydrolase"/>
</dbReference>
<name>A0A1I2TL39_9GAMM</name>
<evidence type="ECO:0000313" key="8">
    <source>
        <dbReference type="Proteomes" id="UP000198623"/>
    </source>
</evidence>
<dbReference type="InterPro" id="IPR052737">
    <property type="entry name" value="Omega-amidase_YafV"/>
</dbReference>
<dbReference type="Pfam" id="PF00795">
    <property type="entry name" value="CN_hydrolase"/>
    <property type="match status" value="1"/>
</dbReference>
<dbReference type="EMBL" id="FOOU01000010">
    <property type="protein sequence ID" value="SFG65644.1"/>
    <property type="molecule type" value="Genomic_DNA"/>
</dbReference>
<dbReference type="InterPro" id="IPR001110">
    <property type="entry name" value="UPF0012_CS"/>
</dbReference>
<dbReference type="STRING" id="1045558.SAMN05216175_110116"/>
<sequence length="264" mass="30152">MEQKDELRVTLVQTELLWQLPEANRTLLAEKLRPLAGHTDLIILPEMFTTCFMMNPEDHAEPMESETLAWMRAQAAALNAAVCGSVAMQDGDAYINRMLLVSPAGEVQFYDKSHLFRMGNEHQHYRAGTERVIFEYAGWRILPTICYDLRFPVFMRCQNDYDLAICVANWPAPRRAPWRTLLQARAIENQCYMLGVNRIGEDGVGLQYSGDSLAVNFKGELLLDKPQGESFVTTVCLHLDEVQQFREVFPAWQDADSFSLKIGR</sequence>
<dbReference type="OrthoDB" id="9811121at2"/>
<evidence type="ECO:0000256" key="5">
    <source>
        <dbReference type="ARBA" id="ARBA00072139"/>
    </source>
</evidence>
<proteinExistence type="inferred from homology"/>
<dbReference type="FunFam" id="3.60.110.10:FF:000004">
    <property type="entry name" value="Carbon-nitrogen hydrolase"/>
    <property type="match status" value="1"/>
</dbReference>
<evidence type="ECO:0000256" key="2">
    <source>
        <dbReference type="ARBA" id="ARBA00022801"/>
    </source>
</evidence>
<dbReference type="EC" id="3.5.1.3" evidence="3"/>
<evidence type="ECO:0000313" key="7">
    <source>
        <dbReference type="EMBL" id="SFG65644.1"/>
    </source>
</evidence>
<gene>
    <name evidence="7" type="ORF">SAMN05216175_110116</name>
</gene>
<dbReference type="PANTHER" id="PTHR47799">
    <property type="entry name" value="OMEGA-AMIDASE YAFV"/>
    <property type="match status" value="1"/>
</dbReference>
<evidence type="ECO:0000256" key="4">
    <source>
        <dbReference type="ARBA" id="ARBA00052904"/>
    </source>
</evidence>
<dbReference type="PROSITE" id="PS01227">
    <property type="entry name" value="UPF0012"/>
    <property type="match status" value="1"/>
</dbReference>
<dbReference type="GO" id="GO:0106008">
    <property type="term" value="F:2-oxoglutaramate amidase activity"/>
    <property type="evidence" value="ECO:0007669"/>
    <property type="project" value="TreeGrafter"/>
</dbReference>
<evidence type="ECO:0000259" key="6">
    <source>
        <dbReference type="PROSITE" id="PS50263"/>
    </source>
</evidence>
<organism evidence="7 8">
    <name type="scientific">Neptunomonas qingdaonensis</name>
    <dbReference type="NCBI Taxonomy" id="1045558"/>
    <lineage>
        <taxon>Bacteria</taxon>
        <taxon>Pseudomonadati</taxon>
        <taxon>Pseudomonadota</taxon>
        <taxon>Gammaproteobacteria</taxon>
        <taxon>Oceanospirillales</taxon>
        <taxon>Oceanospirillaceae</taxon>
        <taxon>Neptunomonas</taxon>
    </lineage>
</organism>
<dbReference type="CDD" id="cd07575">
    <property type="entry name" value="Xc-1258_like"/>
    <property type="match status" value="1"/>
</dbReference>
<accession>A0A1I2TL39</accession>
<dbReference type="InterPro" id="IPR036526">
    <property type="entry name" value="C-N_Hydrolase_sf"/>
</dbReference>
<feature type="domain" description="CN hydrolase" evidence="6">
    <location>
        <begin position="7"/>
        <end position="239"/>
    </location>
</feature>
<dbReference type="AlphaFoldDB" id="A0A1I2TL39"/>
<dbReference type="SUPFAM" id="SSF56317">
    <property type="entry name" value="Carbon-nitrogen hydrolase"/>
    <property type="match status" value="1"/>
</dbReference>
<evidence type="ECO:0000256" key="1">
    <source>
        <dbReference type="ARBA" id="ARBA00010613"/>
    </source>
</evidence>
<comment type="catalytic activity">
    <reaction evidence="4">
        <text>a monoamide of a dicarboxylate + H2O = a dicarboxylate + NH4(+)</text>
        <dbReference type="Rhea" id="RHEA:11716"/>
        <dbReference type="ChEBI" id="CHEBI:15377"/>
        <dbReference type="ChEBI" id="CHEBI:28938"/>
        <dbReference type="ChEBI" id="CHEBI:28965"/>
        <dbReference type="ChEBI" id="CHEBI:77450"/>
        <dbReference type="EC" id="3.5.1.3"/>
    </reaction>
</comment>
<dbReference type="RefSeq" id="WP_090728824.1">
    <property type="nucleotide sequence ID" value="NZ_FOOU01000010.1"/>
</dbReference>
<keyword evidence="8" id="KW-1185">Reference proteome</keyword>
<dbReference type="Gene3D" id="3.60.110.10">
    <property type="entry name" value="Carbon-nitrogen hydrolase"/>
    <property type="match status" value="1"/>
</dbReference>
<protein>
    <recommendedName>
        <fullName evidence="5">Omega-amidase YafV</fullName>
        <ecNumber evidence="3">3.5.1.3</ecNumber>
    </recommendedName>
</protein>
<dbReference type="PANTHER" id="PTHR47799:SF1">
    <property type="entry name" value="OMEGA-AMIDASE YAFV"/>
    <property type="match status" value="1"/>
</dbReference>
<reference evidence="8" key="1">
    <citation type="submission" date="2016-10" db="EMBL/GenBank/DDBJ databases">
        <authorList>
            <person name="Varghese N."/>
            <person name="Submissions S."/>
        </authorList>
    </citation>
    <scope>NUCLEOTIDE SEQUENCE [LARGE SCALE GENOMIC DNA]</scope>
    <source>
        <strain evidence="8">CGMCC 1.10971</strain>
    </source>
</reference>
<comment type="similarity">
    <text evidence="1">Belongs to the carbon-nitrogen hydrolase superfamily. NIT1/NIT2 family.</text>
</comment>
<dbReference type="Proteomes" id="UP000198623">
    <property type="component" value="Unassembled WGS sequence"/>
</dbReference>
<evidence type="ECO:0000256" key="3">
    <source>
        <dbReference type="ARBA" id="ARBA00039118"/>
    </source>
</evidence>